<dbReference type="PANTHER" id="PTHR34472:SF1">
    <property type="entry name" value="SULFUR CARRIER PROTEIN THIS"/>
    <property type="match status" value="1"/>
</dbReference>
<dbReference type="Pfam" id="PF02597">
    <property type="entry name" value="ThiS"/>
    <property type="match status" value="1"/>
</dbReference>
<sequence>MDIQVNGATEPHPEGCSVAEVLAARGHDPAAVVVERNGQILPRERFAQTPLAAGDRLEIVQFVGGG</sequence>
<proteinExistence type="predicted"/>
<dbReference type="PANTHER" id="PTHR34472">
    <property type="entry name" value="SULFUR CARRIER PROTEIN THIS"/>
    <property type="match status" value="1"/>
</dbReference>
<evidence type="ECO:0000313" key="1">
    <source>
        <dbReference type="EMBL" id="SDF15964.1"/>
    </source>
</evidence>
<accession>A0A1G7ITU1</accession>
<evidence type="ECO:0000313" key="2">
    <source>
        <dbReference type="Proteomes" id="UP000199355"/>
    </source>
</evidence>
<dbReference type="InterPro" id="IPR003749">
    <property type="entry name" value="ThiS/MoaD-like"/>
</dbReference>
<dbReference type="SUPFAM" id="SSF54285">
    <property type="entry name" value="MoaD/ThiS"/>
    <property type="match status" value="1"/>
</dbReference>
<dbReference type="Gene3D" id="3.10.20.30">
    <property type="match status" value="1"/>
</dbReference>
<dbReference type="AlphaFoldDB" id="A0A1G7ITU1"/>
<dbReference type="InterPro" id="IPR012675">
    <property type="entry name" value="Beta-grasp_dom_sf"/>
</dbReference>
<dbReference type="CDD" id="cd00565">
    <property type="entry name" value="Ubl_ThiS"/>
    <property type="match status" value="1"/>
</dbReference>
<reference evidence="2" key="1">
    <citation type="submission" date="2016-10" db="EMBL/GenBank/DDBJ databases">
        <authorList>
            <person name="Varghese N."/>
            <person name="Submissions S."/>
        </authorList>
    </citation>
    <scope>NUCLEOTIDE SEQUENCE [LARGE SCALE GENOMIC DNA]</scope>
    <source>
        <strain evidence="2">KHC7</strain>
    </source>
</reference>
<organism evidence="1 2">
    <name type="scientific">Desulfovibrio legallii</name>
    <dbReference type="NCBI Taxonomy" id="571438"/>
    <lineage>
        <taxon>Bacteria</taxon>
        <taxon>Pseudomonadati</taxon>
        <taxon>Thermodesulfobacteriota</taxon>
        <taxon>Desulfovibrionia</taxon>
        <taxon>Desulfovibrionales</taxon>
        <taxon>Desulfovibrionaceae</taxon>
        <taxon>Desulfovibrio</taxon>
    </lineage>
</organism>
<gene>
    <name evidence="1" type="ORF">SAMN05192586_10266</name>
</gene>
<keyword evidence="2" id="KW-1185">Reference proteome</keyword>
<dbReference type="OrthoDB" id="197113at2"/>
<dbReference type="InterPro" id="IPR016155">
    <property type="entry name" value="Mopterin_synth/thiamin_S_b"/>
</dbReference>
<dbReference type="EMBL" id="FNBX01000002">
    <property type="protein sequence ID" value="SDF15964.1"/>
    <property type="molecule type" value="Genomic_DNA"/>
</dbReference>
<dbReference type="InterPro" id="IPR010035">
    <property type="entry name" value="Thi_S"/>
</dbReference>
<name>A0A1G7ITU1_9BACT</name>
<dbReference type="Proteomes" id="UP000199355">
    <property type="component" value="Unassembled WGS sequence"/>
</dbReference>
<dbReference type="RefSeq" id="WP_092152607.1">
    <property type="nucleotide sequence ID" value="NZ_FNBX01000002.1"/>
</dbReference>
<dbReference type="STRING" id="571438.SAMN05192586_10266"/>
<dbReference type="NCBIfam" id="TIGR01683">
    <property type="entry name" value="thiS"/>
    <property type="match status" value="1"/>
</dbReference>
<protein>
    <submittedName>
        <fullName evidence="1">Thiazole synthase/sulfur carrier protein</fullName>
    </submittedName>
</protein>